<sequence length="684" mass="78664">MVESYKTVLCDELTCSYCKISNKASFYIHKNLYKNEKTEKFLWHSHKCTLIMIDESKLSTKLSARKISSIPKSPSTAKLFLSKLPFSLPKRTFSRRSKKFSEGWNYEVYTTLSPCNYHRVMLEQVKWLPKKSNQNETFLYVSLDVESTPIFYKEVMKQTPVIYYEPCYNQDFDQTVNSSLNDSMIHDPKQEGAIAKLTYTTEKLMHLESCINNYSIKLVSMKLSYQPVVIWDVYEDKKGFSTSHIQLTESCESKLLKITTRTSKNFFSDFLFSFSKNRFLEASYSKNEVVKENTYDGIPDDMVVVDIIGEKIQNTSDKLVDNSKEINIDTNKRRAFFRKEPKSDLAQHSENAIKLSVEEKCLCVTNQFTDLVKRGISNKDFSTINSLPPMYERSNNDCRVYYTTDSTIQTKGLLVTDEKNNQNIITNNDTIGNNVVINDNITNDLTNDINYDLIYNLSTNDFILNDVINDLLNYVIIDVINGIISDIIITNNLLANDIVSNEIFNNNIIPNDITNSCNTSKKIPPNVKNKSSKAKTTEFIVSQNKRGPCNGMEAEVIASLDNCKELFSGNSQFNWRENKQVNYNEIRYHYNDSSDIVKSRIYTPRAIQMHLENEVKSIERERQKVSNLSDKPSITLERKRGAKKTIVLASVVPDNNNKKVDSPSSGRIAIPTAFEERYQTKNNK</sequence>
<evidence type="ECO:0000313" key="2">
    <source>
        <dbReference type="RefSeq" id="XP_065644278.1"/>
    </source>
</evidence>
<gene>
    <name evidence="2 3 4 5 6 7" type="primary">LOC105844728</name>
</gene>
<dbReference type="RefSeq" id="XP_065644279.1">
    <property type="nucleotide sequence ID" value="XM_065788207.1"/>
</dbReference>
<dbReference type="RefSeq" id="XP_065644282.1">
    <property type="nucleotide sequence ID" value="XM_065788210.1"/>
</dbReference>
<dbReference type="RefSeq" id="XP_065644278.1">
    <property type="nucleotide sequence ID" value="XM_065788206.1"/>
</dbReference>
<keyword evidence="1" id="KW-1185">Reference proteome</keyword>
<evidence type="ECO:0000313" key="4">
    <source>
        <dbReference type="RefSeq" id="XP_065644280.1"/>
    </source>
</evidence>
<evidence type="ECO:0000313" key="3">
    <source>
        <dbReference type="RefSeq" id="XP_065644279.1"/>
    </source>
</evidence>
<evidence type="ECO:0000313" key="7">
    <source>
        <dbReference type="RefSeq" id="XP_065644283.1"/>
    </source>
</evidence>
<evidence type="ECO:0000313" key="5">
    <source>
        <dbReference type="RefSeq" id="XP_065644281.1"/>
    </source>
</evidence>
<name>A0ABM4B607_HYDVU</name>
<dbReference type="Proteomes" id="UP001652625">
    <property type="component" value="Chromosome 01"/>
</dbReference>
<dbReference type="RefSeq" id="XP_065644280.1">
    <property type="nucleotide sequence ID" value="XM_065788208.1"/>
</dbReference>
<evidence type="ECO:0000313" key="6">
    <source>
        <dbReference type="RefSeq" id="XP_065644282.1"/>
    </source>
</evidence>
<proteinExistence type="predicted"/>
<reference evidence="1 2" key="1">
    <citation type="submission" date="2025-05" db="UniProtKB">
        <authorList>
            <consortium name="RefSeq"/>
        </authorList>
    </citation>
    <scope>NUCLEOTIDE SEQUENCE [LARGE SCALE GENOMIC DNA]</scope>
</reference>
<dbReference type="GeneID" id="105844728"/>
<organism evidence="1 6">
    <name type="scientific">Hydra vulgaris</name>
    <name type="common">Hydra</name>
    <name type="synonym">Hydra attenuata</name>
    <dbReference type="NCBI Taxonomy" id="6087"/>
    <lineage>
        <taxon>Eukaryota</taxon>
        <taxon>Metazoa</taxon>
        <taxon>Cnidaria</taxon>
        <taxon>Hydrozoa</taxon>
        <taxon>Hydroidolina</taxon>
        <taxon>Anthoathecata</taxon>
        <taxon>Aplanulata</taxon>
        <taxon>Hydridae</taxon>
        <taxon>Hydra</taxon>
    </lineage>
</organism>
<dbReference type="RefSeq" id="XP_065644283.1">
    <property type="nucleotide sequence ID" value="XM_065788211.1"/>
</dbReference>
<protein>
    <submittedName>
        <fullName evidence="2 3">Uncharacterized protein LOC105844728</fullName>
    </submittedName>
</protein>
<dbReference type="RefSeq" id="XP_065644281.1">
    <property type="nucleotide sequence ID" value="XM_065788209.1"/>
</dbReference>
<accession>A0ABM4B607</accession>
<evidence type="ECO:0000313" key="1">
    <source>
        <dbReference type="Proteomes" id="UP001652625"/>
    </source>
</evidence>